<protein>
    <submittedName>
        <fullName evidence="1">Uncharacterized protein</fullName>
    </submittedName>
</protein>
<dbReference type="EMBL" id="CAJHUC010001850">
    <property type="protein sequence ID" value="CAD7702497.1"/>
    <property type="molecule type" value="Genomic_DNA"/>
</dbReference>
<proteinExistence type="predicted"/>
<reference evidence="1" key="1">
    <citation type="submission" date="2020-12" db="EMBL/GenBank/DDBJ databases">
        <authorList>
            <person name="Iha C."/>
        </authorList>
    </citation>
    <scope>NUCLEOTIDE SEQUENCE</scope>
</reference>
<gene>
    <name evidence="1" type="ORF">OSTQU699_LOCUS7854</name>
</gene>
<evidence type="ECO:0000313" key="2">
    <source>
        <dbReference type="Proteomes" id="UP000708148"/>
    </source>
</evidence>
<evidence type="ECO:0000313" key="1">
    <source>
        <dbReference type="EMBL" id="CAD7702497.1"/>
    </source>
</evidence>
<comment type="caution">
    <text evidence="1">The sequence shown here is derived from an EMBL/GenBank/DDBJ whole genome shotgun (WGS) entry which is preliminary data.</text>
</comment>
<sequence>MLRMKSRRFQEACSSTCVTISQPSFQKSGTALSEPPGLLPETASKFTVHVCIEVAQNSILGAVLNIRLFNQLCSSGPIFCASKIAPKAEAKVLKHVSSKDSGVLTSIHLTLCSITVQSAQVNGHHCNREKTVEKGKINVLSRNHLDPHDIRLHLAVLQLLNAQG</sequence>
<keyword evidence="2" id="KW-1185">Reference proteome</keyword>
<dbReference type="Proteomes" id="UP000708148">
    <property type="component" value="Unassembled WGS sequence"/>
</dbReference>
<name>A0A8S1J4Y9_9CHLO</name>
<organism evidence="1 2">
    <name type="scientific">Ostreobium quekettii</name>
    <dbReference type="NCBI Taxonomy" id="121088"/>
    <lineage>
        <taxon>Eukaryota</taxon>
        <taxon>Viridiplantae</taxon>
        <taxon>Chlorophyta</taxon>
        <taxon>core chlorophytes</taxon>
        <taxon>Ulvophyceae</taxon>
        <taxon>TCBD clade</taxon>
        <taxon>Bryopsidales</taxon>
        <taxon>Ostreobineae</taxon>
        <taxon>Ostreobiaceae</taxon>
        <taxon>Ostreobium</taxon>
    </lineage>
</organism>
<dbReference type="AlphaFoldDB" id="A0A8S1J4Y9"/>
<accession>A0A8S1J4Y9</accession>